<keyword evidence="2" id="KW-0812">Transmembrane</keyword>
<accession>A0A0L0HSP9</accession>
<dbReference type="RefSeq" id="XP_016611943.1">
    <property type="nucleotide sequence ID" value="XM_016749677.1"/>
</dbReference>
<keyword evidence="5" id="KW-1185">Reference proteome</keyword>
<organism evidence="4 5">
    <name type="scientific">Spizellomyces punctatus (strain DAOM BR117)</name>
    <dbReference type="NCBI Taxonomy" id="645134"/>
    <lineage>
        <taxon>Eukaryota</taxon>
        <taxon>Fungi</taxon>
        <taxon>Fungi incertae sedis</taxon>
        <taxon>Chytridiomycota</taxon>
        <taxon>Chytridiomycota incertae sedis</taxon>
        <taxon>Chytridiomycetes</taxon>
        <taxon>Spizellomycetales</taxon>
        <taxon>Spizellomycetaceae</taxon>
        <taxon>Spizellomyces</taxon>
    </lineage>
</organism>
<dbReference type="InParanoid" id="A0A0L0HSP9"/>
<feature type="domain" description="DUF1206" evidence="3">
    <location>
        <begin position="263"/>
        <end position="335"/>
    </location>
</feature>
<dbReference type="VEuPathDB" id="FungiDB:SPPG_01356"/>
<feature type="region of interest" description="Disordered" evidence="1">
    <location>
        <begin position="343"/>
        <end position="364"/>
    </location>
</feature>
<evidence type="ECO:0000256" key="2">
    <source>
        <dbReference type="SAM" id="Phobius"/>
    </source>
</evidence>
<dbReference type="EMBL" id="KQ257451">
    <property type="protein sequence ID" value="KND03904.1"/>
    <property type="molecule type" value="Genomic_DNA"/>
</dbReference>
<dbReference type="Proteomes" id="UP000053201">
    <property type="component" value="Unassembled WGS sequence"/>
</dbReference>
<feature type="transmembrane region" description="Helical" evidence="2">
    <location>
        <begin position="314"/>
        <end position="335"/>
    </location>
</feature>
<keyword evidence="2" id="KW-1133">Transmembrane helix</keyword>
<reference evidence="4 5" key="1">
    <citation type="submission" date="2009-08" db="EMBL/GenBank/DDBJ databases">
        <title>The Genome Sequence of Spizellomyces punctatus strain DAOM BR117.</title>
        <authorList>
            <consortium name="The Broad Institute Genome Sequencing Platform"/>
            <person name="Russ C."/>
            <person name="Cuomo C."/>
            <person name="Shea T."/>
            <person name="Young S.K."/>
            <person name="Zeng Q."/>
            <person name="Koehrsen M."/>
            <person name="Haas B."/>
            <person name="Borodovsky M."/>
            <person name="Guigo R."/>
            <person name="Alvarado L."/>
            <person name="Berlin A."/>
            <person name="Bochicchio J."/>
            <person name="Borenstein D."/>
            <person name="Chapman S."/>
            <person name="Chen Z."/>
            <person name="Engels R."/>
            <person name="Freedman E."/>
            <person name="Gellesch M."/>
            <person name="Goldberg J."/>
            <person name="Griggs A."/>
            <person name="Gujja S."/>
            <person name="Heiman D."/>
            <person name="Hepburn T."/>
            <person name="Howarth C."/>
            <person name="Jen D."/>
            <person name="Larson L."/>
            <person name="Lewis B."/>
            <person name="Mehta T."/>
            <person name="Park D."/>
            <person name="Pearson M."/>
            <person name="Roberts A."/>
            <person name="Saif S."/>
            <person name="Shenoy N."/>
            <person name="Sisk P."/>
            <person name="Stolte C."/>
            <person name="Sykes S."/>
            <person name="Thomson T."/>
            <person name="Walk T."/>
            <person name="White J."/>
            <person name="Yandava C."/>
            <person name="Burger G."/>
            <person name="Gray M.W."/>
            <person name="Holland P.W.H."/>
            <person name="King N."/>
            <person name="Lang F.B.F."/>
            <person name="Roger A.J."/>
            <person name="Ruiz-Trillo I."/>
            <person name="Lander E."/>
            <person name="Nusbaum C."/>
        </authorList>
    </citation>
    <scope>NUCLEOTIDE SEQUENCE [LARGE SCALE GENOMIC DNA]</scope>
    <source>
        <strain evidence="4 5">DAOM BR117</strain>
    </source>
</reference>
<feature type="compositionally biased region" description="Basic and acidic residues" evidence="1">
    <location>
        <begin position="1"/>
        <end position="25"/>
    </location>
</feature>
<sequence length="364" mass="40011">MGRRITPDHEEMRYDPGSKDVDLESGRQSPQIKIGESRPSTASSTVTYNSEDFRHPPNAVEIDPKHKPAVKVFGRVGFVAKSIIYGVLGGLLIRNAAGGGEDSSPQGVFVLVGDNAVGIPLLVVLAVALVFYCIWRFWEAFQGQGSDATFSQKKNFFKYRVSPFVSGAVYTAYTYYVIRTIFTTRSQRDAQQGTEITQSSFPDSWASSGSLGKFGVCFFGLVFLLATFIQFQVAYTGSFKRDLYQNKLENKWIRRLIHGLGHIGFTARGLVFLLVAILMFRSAAGGDGASADKNHSVTGKAVETLTGNWWGRTILVLLGVGLLLYALFALTNVYYKIFPTPPPSRKPAVSDEPQEGPETSEAHH</sequence>
<evidence type="ECO:0000259" key="3">
    <source>
        <dbReference type="Pfam" id="PF06724"/>
    </source>
</evidence>
<feature type="transmembrane region" description="Helical" evidence="2">
    <location>
        <begin position="211"/>
        <end position="235"/>
    </location>
</feature>
<dbReference type="AlphaFoldDB" id="A0A0L0HSP9"/>
<evidence type="ECO:0000313" key="4">
    <source>
        <dbReference type="EMBL" id="KND03904.1"/>
    </source>
</evidence>
<feature type="transmembrane region" description="Helical" evidence="2">
    <location>
        <begin position="117"/>
        <end position="138"/>
    </location>
</feature>
<feature type="transmembrane region" description="Helical" evidence="2">
    <location>
        <begin position="72"/>
        <end position="97"/>
    </location>
</feature>
<proteinExistence type="predicted"/>
<gene>
    <name evidence="4" type="ORF">SPPG_01356</name>
</gene>
<keyword evidence="2" id="KW-0472">Membrane</keyword>
<feature type="compositionally biased region" description="Polar residues" evidence="1">
    <location>
        <begin position="38"/>
        <end position="50"/>
    </location>
</feature>
<dbReference type="Pfam" id="PF06724">
    <property type="entry name" value="DUF1206"/>
    <property type="match status" value="2"/>
</dbReference>
<evidence type="ECO:0000313" key="5">
    <source>
        <dbReference type="Proteomes" id="UP000053201"/>
    </source>
</evidence>
<dbReference type="OMA" id="EQTWSAY"/>
<feature type="transmembrane region" description="Helical" evidence="2">
    <location>
        <begin position="256"/>
        <end position="280"/>
    </location>
</feature>
<evidence type="ECO:0000256" key="1">
    <source>
        <dbReference type="SAM" id="MobiDB-lite"/>
    </source>
</evidence>
<feature type="transmembrane region" description="Helical" evidence="2">
    <location>
        <begin position="159"/>
        <end position="178"/>
    </location>
</feature>
<name>A0A0L0HSP9_SPIPD</name>
<feature type="domain" description="DUF1206" evidence="3">
    <location>
        <begin position="76"/>
        <end position="141"/>
    </location>
</feature>
<dbReference type="OrthoDB" id="18869at2759"/>
<dbReference type="eggNOG" id="ENOG502SGE9">
    <property type="taxonomic scope" value="Eukaryota"/>
</dbReference>
<feature type="region of interest" description="Disordered" evidence="1">
    <location>
        <begin position="1"/>
        <end position="57"/>
    </location>
</feature>
<dbReference type="InterPro" id="IPR009597">
    <property type="entry name" value="DUF1206"/>
</dbReference>
<dbReference type="GeneID" id="27685024"/>
<protein>
    <recommendedName>
        <fullName evidence="3">DUF1206 domain-containing protein</fullName>
    </recommendedName>
</protein>